<comment type="caution">
    <text evidence="1">The sequence shown here is derived from an EMBL/GenBank/DDBJ whole genome shotgun (WGS) entry which is preliminary data.</text>
</comment>
<organism evidence="1 2">
    <name type="scientific">Pristionchus entomophagus</name>
    <dbReference type="NCBI Taxonomy" id="358040"/>
    <lineage>
        <taxon>Eukaryota</taxon>
        <taxon>Metazoa</taxon>
        <taxon>Ecdysozoa</taxon>
        <taxon>Nematoda</taxon>
        <taxon>Chromadorea</taxon>
        <taxon>Rhabditida</taxon>
        <taxon>Rhabditina</taxon>
        <taxon>Diplogasteromorpha</taxon>
        <taxon>Diplogasteroidea</taxon>
        <taxon>Neodiplogasteridae</taxon>
        <taxon>Pristionchus</taxon>
    </lineage>
</organism>
<gene>
    <name evidence="1" type="ORF">PENTCL1PPCAC_26370</name>
</gene>
<sequence length="81" mass="9266">QGVEIDEDIGFYVDLINHEANIRRKREAIIHIAPLSASSIANERLSRQISTFNSDQHLLQRQFESLSTNSLSSTDRMQQPQ</sequence>
<protein>
    <submittedName>
        <fullName evidence="1">Uncharacterized protein</fullName>
    </submittedName>
</protein>
<feature type="non-terminal residue" evidence="1">
    <location>
        <position position="1"/>
    </location>
</feature>
<feature type="non-terminal residue" evidence="1">
    <location>
        <position position="81"/>
    </location>
</feature>
<keyword evidence="2" id="KW-1185">Reference proteome</keyword>
<dbReference type="AlphaFoldDB" id="A0AAV5UBB1"/>
<dbReference type="EMBL" id="BTSX01000006">
    <property type="protein sequence ID" value="GMT04196.1"/>
    <property type="molecule type" value="Genomic_DNA"/>
</dbReference>
<name>A0AAV5UBB1_9BILA</name>
<accession>A0AAV5UBB1</accession>
<evidence type="ECO:0000313" key="1">
    <source>
        <dbReference type="EMBL" id="GMT04196.1"/>
    </source>
</evidence>
<dbReference type="Proteomes" id="UP001432027">
    <property type="component" value="Unassembled WGS sequence"/>
</dbReference>
<proteinExistence type="predicted"/>
<reference evidence="1" key="1">
    <citation type="submission" date="2023-10" db="EMBL/GenBank/DDBJ databases">
        <title>Genome assembly of Pristionchus species.</title>
        <authorList>
            <person name="Yoshida K."/>
            <person name="Sommer R.J."/>
        </authorList>
    </citation>
    <scope>NUCLEOTIDE SEQUENCE</scope>
    <source>
        <strain evidence="1">RS0144</strain>
    </source>
</reference>
<evidence type="ECO:0000313" key="2">
    <source>
        <dbReference type="Proteomes" id="UP001432027"/>
    </source>
</evidence>